<dbReference type="SUPFAM" id="SSF48208">
    <property type="entry name" value="Six-hairpin glycosidases"/>
    <property type="match status" value="1"/>
</dbReference>
<evidence type="ECO:0008006" key="3">
    <source>
        <dbReference type="Google" id="ProtNLM"/>
    </source>
</evidence>
<proteinExistence type="predicted"/>
<comment type="caution">
    <text evidence="1">The sequence shown here is derived from an EMBL/GenBank/DDBJ whole genome shotgun (WGS) entry which is preliminary data.</text>
</comment>
<dbReference type="RefSeq" id="WP_377100669.1">
    <property type="nucleotide sequence ID" value="NZ_JBHTHU010000009.1"/>
</dbReference>
<organism evidence="1 2">
    <name type="scientific">Mucilaginibacter calamicampi</name>
    <dbReference type="NCBI Taxonomy" id="1302352"/>
    <lineage>
        <taxon>Bacteria</taxon>
        <taxon>Pseudomonadati</taxon>
        <taxon>Bacteroidota</taxon>
        <taxon>Sphingobacteriia</taxon>
        <taxon>Sphingobacteriales</taxon>
        <taxon>Sphingobacteriaceae</taxon>
        <taxon>Mucilaginibacter</taxon>
    </lineage>
</organism>
<protein>
    <recommendedName>
        <fullName evidence="3">Glycosyl hydrolase family 65, N-terminal domain</fullName>
    </recommendedName>
</protein>
<dbReference type="Proteomes" id="UP001596958">
    <property type="component" value="Unassembled WGS sequence"/>
</dbReference>
<evidence type="ECO:0000313" key="2">
    <source>
        <dbReference type="Proteomes" id="UP001596958"/>
    </source>
</evidence>
<accession>A0ABW2YX48</accession>
<sequence>MRVIYACVLLTTLLGFGTTCLGQKINRQALVKRHNVTMTNMDTLGALTVGNGKFAFTVDATGLQSFPEYYANGVPLGTESEWGWHSFPNAAGYNFDSTLTNFNFNNKPGLYATQVASPERIKKAVDYFRQNPHRLQLGNIGLTIIKKDQTTALPKDIQQIHQELNLWTGEINSSFTVEGEAVNVITYSDFNKDGIAVKITSELLKENRIAVRIRFPYPTNEFKDVGVNYQQPDAHQTTMVKLGSSGAVFSRVLDDYHYCLNTTWTGNANIASNAAHDYSIAPADTNVFEFSAEFSSPVPLFKPGSFDQVKNSSLTGWKKFWSTGAAVDLSGSKDPRAKELERRIVLSQYLTRVQCAGSFPPQETGLTFNSWFGKPHMEMYWWHAAHFAQWGRTPLLENSMQWYFTAFDGAEAIAKRQGFEGVRWQKMTDNNGGETASSIGSFLIWQQPHVIYLSELIYRDKPSAATLQKYKKLIFATADFMASFAHYDSVTHRYNLGKGIIPAQESFDPAETFNSPYELAYWRWALQTAQNWRKRLGMPADKKWQDVIDKLAPMAQESGLYKAAESAVDSYSPNSKYLNDHPAVLAALSTLPATGYVDVATMKRTYAKIKQVWHWDKTWGWDFPMIAMTATRLKQPEEALEALFKDVTTNTYLVNGHNYQDKRLTIYLPGNGSLLSAIALMCAGYDGNTEKNPGFPKNGQWVLRWEGLKKLP</sequence>
<reference evidence="2" key="1">
    <citation type="journal article" date="2019" name="Int. J. Syst. Evol. Microbiol.">
        <title>The Global Catalogue of Microorganisms (GCM) 10K type strain sequencing project: providing services to taxonomists for standard genome sequencing and annotation.</title>
        <authorList>
            <consortium name="The Broad Institute Genomics Platform"/>
            <consortium name="The Broad Institute Genome Sequencing Center for Infectious Disease"/>
            <person name="Wu L."/>
            <person name="Ma J."/>
        </authorList>
    </citation>
    <scope>NUCLEOTIDE SEQUENCE [LARGE SCALE GENOMIC DNA]</scope>
    <source>
        <strain evidence="2">CCUG 63418</strain>
    </source>
</reference>
<dbReference type="InterPro" id="IPR012341">
    <property type="entry name" value="6hp_glycosidase-like_sf"/>
</dbReference>
<evidence type="ECO:0000313" key="1">
    <source>
        <dbReference type="EMBL" id="MFD0750947.1"/>
    </source>
</evidence>
<dbReference type="Gene3D" id="1.50.10.10">
    <property type="match status" value="1"/>
</dbReference>
<keyword evidence="2" id="KW-1185">Reference proteome</keyword>
<dbReference type="InterPro" id="IPR008928">
    <property type="entry name" value="6-hairpin_glycosidase_sf"/>
</dbReference>
<gene>
    <name evidence="1" type="ORF">ACFQZS_12400</name>
</gene>
<name>A0ABW2YX48_9SPHI</name>
<dbReference type="EMBL" id="JBHTHU010000009">
    <property type="protein sequence ID" value="MFD0750947.1"/>
    <property type="molecule type" value="Genomic_DNA"/>
</dbReference>